<dbReference type="Pfam" id="PF08240">
    <property type="entry name" value="ADH_N"/>
    <property type="match status" value="1"/>
</dbReference>
<dbReference type="InterPro" id="IPR013149">
    <property type="entry name" value="ADH-like_C"/>
</dbReference>
<organism evidence="6 7">
    <name type="scientific">Zasmidium cellare</name>
    <name type="common">Wine cellar mold</name>
    <name type="synonym">Racodium cellare</name>
    <dbReference type="NCBI Taxonomy" id="395010"/>
    <lineage>
        <taxon>Eukaryota</taxon>
        <taxon>Fungi</taxon>
        <taxon>Dikarya</taxon>
        <taxon>Ascomycota</taxon>
        <taxon>Pezizomycotina</taxon>
        <taxon>Dothideomycetes</taxon>
        <taxon>Dothideomycetidae</taxon>
        <taxon>Mycosphaerellales</taxon>
        <taxon>Mycosphaerellaceae</taxon>
        <taxon>Zasmidium</taxon>
    </lineage>
</organism>
<evidence type="ECO:0000256" key="2">
    <source>
        <dbReference type="ARBA" id="ARBA00011245"/>
    </source>
</evidence>
<dbReference type="PANTHER" id="PTHR45348:SF2">
    <property type="entry name" value="ZINC-TYPE ALCOHOL DEHYDROGENASE-LIKE PROTEIN C2E1P3.01"/>
    <property type="match status" value="1"/>
</dbReference>
<accession>A0ABR0E5Y1</accession>
<keyword evidence="3" id="KW-0560">Oxidoreductase</keyword>
<dbReference type="SMART" id="SM00829">
    <property type="entry name" value="PKS_ER"/>
    <property type="match status" value="1"/>
</dbReference>
<gene>
    <name evidence="6" type="ORF">PRZ48_012670</name>
</gene>
<dbReference type="Gene3D" id="3.40.50.720">
    <property type="entry name" value="NAD(P)-binding Rossmann-like Domain"/>
    <property type="match status" value="1"/>
</dbReference>
<dbReference type="EMBL" id="JAXOVC010000010">
    <property type="protein sequence ID" value="KAK4496688.1"/>
    <property type="molecule type" value="Genomic_DNA"/>
</dbReference>
<feature type="region of interest" description="Disordered" evidence="4">
    <location>
        <begin position="1"/>
        <end position="24"/>
    </location>
</feature>
<evidence type="ECO:0000313" key="7">
    <source>
        <dbReference type="Proteomes" id="UP001305779"/>
    </source>
</evidence>
<dbReference type="InterPro" id="IPR047122">
    <property type="entry name" value="Trans-enoyl_RdTase-like"/>
</dbReference>
<dbReference type="Proteomes" id="UP001305779">
    <property type="component" value="Unassembled WGS sequence"/>
</dbReference>
<evidence type="ECO:0000256" key="4">
    <source>
        <dbReference type="SAM" id="MobiDB-lite"/>
    </source>
</evidence>
<name>A0ABR0E5Y1_ZASCE</name>
<dbReference type="SUPFAM" id="SSF51735">
    <property type="entry name" value="NAD(P)-binding Rossmann-fold domains"/>
    <property type="match status" value="1"/>
</dbReference>
<evidence type="ECO:0000256" key="3">
    <source>
        <dbReference type="ARBA" id="ARBA00023002"/>
    </source>
</evidence>
<dbReference type="InterPro" id="IPR013154">
    <property type="entry name" value="ADH-like_N"/>
</dbReference>
<dbReference type="CDD" id="cd08249">
    <property type="entry name" value="enoyl_reductase_like"/>
    <property type="match status" value="1"/>
</dbReference>
<evidence type="ECO:0000256" key="1">
    <source>
        <dbReference type="ARBA" id="ARBA00008072"/>
    </source>
</evidence>
<comment type="subunit">
    <text evidence="2">Monomer.</text>
</comment>
<dbReference type="Gene3D" id="3.90.180.10">
    <property type="entry name" value="Medium-chain alcohol dehydrogenases, catalytic domain"/>
    <property type="match status" value="1"/>
</dbReference>
<sequence length="340" mass="34935">MPTNNAAILPTPKARPLKIQPSPIGTPTPTQILLKTSALAIQPIDALLQAHAFLPLSYPTILGVDVAGTVISVGDAVSRLKVGDRVIGTAGGMLNGNLSEGGFQEYVVLGENVAAKIPEAMGFERAVVLPCGLSCAASAFFRGEPYLSLRLPTTPATKPTGEVVLIWGGASSVGSNAIQLAVAAGYTVVTTASAKNFAYVNSLGAEVVVDYNAPTAIQDVAKALTGKNVVGALDCIGGPATKQTATAIKDVDGVRKVITSKPAEEDMIEGVEVHFVDGAHFGQDGVAEKIYGGFLGEALEKGSYVPAPEPLIVGHGLEKVQEGVDLVLKGMSARKAVVTL</sequence>
<proteinExistence type="inferred from homology"/>
<keyword evidence="7" id="KW-1185">Reference proteome</keyword>
<evidence type="ECO:0000313" key="6">
    <source>
        <dbReference type="EMBL" id="KAK4496688.1"/>
    </source>
</evidence>
<dbReference type="PANTHER" id="PTHR45348">
    <property type="entry name" value="HYPOTHETICAL OXIDOREDUCTASE (EUROFUNG)"/>
    <property type="match status" value="1"/>
</dbReference>
<evidence type="ECO:0000259" key="5">
    <source>
        <dbReference type="SMART" id="SM00829"/>
    </source>
</evidence>
<dbReference type="Pfam" id="PF00107">
    <property type="entry name" value="ADH_zinc_N"/>
    <property type="match status" value="1"/>
</dbReference>
<feature type="domain" description="Enoyl reductase (ER)" evidence="5">
    <location>
        <begin position="14"/>
        <end position="338"/>
    </location>
</feature>
<dbReference type="InterPro" id="IPR011032">
    <property type="entry name" value="GroES-like_sf"/>
</dbReference>
<reference evidence="6 7" key="1">
    <citation type="journal article" date="2023" name="G3 (Bethesda)">
        <title>A chromosome-level genome assembly of Zasmidium syzygii isolated from banana leaves.</title>
        <authorList>
            <person name="van Westerhoven A.C."/>
            <person name="Mehrabi R."/>
            <person name="Talebi R."/>
            <person name="Steentjes M.B.F."/>
            <person name="Corcolon B."/>
            <person name="Chong P.A."/>
            <person name="Kema G.H.J."/>
            <person name="Seidl M.F."/>
        </authorList>
    </citation>
    <scope>NUCLEOTIDE SEQUENCE [LARGE SCALE GENOMIC DNA]</scope>
    <source>
        <strain evidence="6 7">P124</strain>
    </source>
</reference>
<comment type="caution">
    <text evidence="6">The sequence shown here is derived from an EMBL/GenBank/DDBJ whole genome shotgun (WGS) entry which is preliminary data.</text>
</comment>
<dbReference type="InterPro" id="IPR020843">
    <property type="entry name" value="ER"/>
</dbReference>
<comment type="similarity">
    <text evidence="1">Belongs to the zinc-containing alcohol dehydrogenase family.</text>
</comment>
<dbReference type="InterPro" id="IPR036291">
    <property type="entry name" value="NAD(P)-bd_dom_sf"/>
</dbReference>
<dbReference type="SUPFAM" id="SSF50129">
    <property type="entry name" value="GroES-like"/>
    <property type="match status" value="1"/>
</dbReference>
<protein>
    <recommendedName>
        <fullName evidence="5">Enoyl reductase (ER) domain-containing protein</fullName>
    </recommendedName>
</protein>